<accession>A0A964WSN5</accession>
<dbReference type="Gene3D" id="3.40.50.150">
    <property type="entry name" value="Vaccinia Virus protein VP39"/>
    <property type="match status" value="1"/>
</dbReference>
<dbReference type="SUPFAM" id="SSF53335">
    <property type="entry name" value="S-adenosyl-L-methionine-dependent methyltransferases"/>
    <property type="match status" value="1"/>
</dbReference>
<reference evidence="2" key="1">
    <citation type="submission" date="2019-03" db="EMBL/GenBank/DDBJ databases">
        <title>Afifella sp. nov., isolated from activated sludge.</title>
        <authorList>
            <person name="Li Q."/>
            <person name="Liu Y."/>
        </authorList>
    </citation>
    <scope>NUCLEOTIDE SEQUENCE</scope>
    <source>
        <strain evidence="2">L72</strain>
    </source>
</reference>
<name>A0A964WSN5_9HYPH</name>
<dbReference type="InterPro" id="IPR029063">
    <property type="entry name" value="SAM-dependent_MTases_sf"/>
</dbReference>
<evidence type="ECO:0000313" key="2">
    <source>
        <dbReference type="EMBL" id="MYZ47061.1"/>
    </source>
</evidence>
<gene>
    <name evidence="2" type="ORF">E4O86_04965</name>
</gene>
<dbReference type="InterPro" id="IPR025282">
    <property type="entry name" value="DUF4214"/>
</dbReference>
<keyword evidence="3" id="KW-1185">Reference proteome</keyword>
<protein>
    <submittedName>
        <fullName evidence="2">DUF4214 domain-containing protein</fullName>
    </submittedName>
</protein>
<dbReference type="RefSeq" id="WP_161139411.1">
    <property type="nucleotide sequence ID" value="NZ_SPKJ01000009.1"/>
</dbReference>
<evidence type="ECO:0000259" key="1">
    <source>
        <dbReference type="Pfam" id="PF13946"/>
    </source>
</evidence>
<proteinExistence type="predicted"/>
<organism evidence="2 3">
    <name type="scientific">Propylenella binzhouense</name>
    <dbReference type="NCBI Taxonomy" id="2555902"/>
    <lineage>
        <taxon>Bacteria</taxon>
        <taxon>Pseudomonadati</taxon>
        <taxon>Pseudomonadota</taxon>
        <taxon>Alphaproteobacteria</taxon>
        <taxon>Hyphomicrobiales</taxon>
        <taxon>Propylenellaceae</taxon>
        <taxon>Propylenella</taxon>
    </lineage>
</organism>
<evidence type="ECO:0000313" key="3">
    <source>
        <dbReference type="Proteomes" id="UP000773614"/>
    </source>
</evidence>
<dbReference type="OrthoDB" id="9795498at2"/>
<comment type="caution">
    <text evidence="2">The sequence shown here is derived from an EMBL/GenBank/DDBJ whole genome shotgun (WGS) entry which is preliminary data.</text>
</comment>
<sequence>MNENTSGEMSESERYIRDLYTHLLARDPGERELRDWVQAAEHGASPRDLFYHFLSSAEYKSRAGVRPGHPVGHYYSPVVNPAELVGPRRPRRDIEPDAIAGIDLSVTRMRNFWMQNADAIRATPFPDSLDPARRYYAVNDIFAIGDATILRAMILANRPRRIIEIGSGFSSAVMLDTIDEAHLDTTLLLIEPYTERLRSRLKAEDDARVEILESPVQDVPPETFSVLEANDILFIDSTHVLKTGSDVHYELFSILPVLKPGVVIHFHDIPFPFEYADEWIFERRYSWNEAYAVRAFLMHNYAYRVEFMNSLFHSKAQDAIQAIFPRFNVNPGASLWIRKCAQ</sequence>
<dbReference type="Pfam" id="PF13946">
    <property type="entry name" value="DUF4214"/>
    <property type="match status" value="1"/>
</dbReference>
<dbReference type="EMBL" id="SPKJ01000009">
    <property type="protein sequence ID" value="MYZ47061.1"/>
    <property type="molecule type" value="Genomic_DNA"/>
</dbReference>
<feature type="domain" description="DUF4214" evidence="1">
    <location>
        <begin position="4"/>
        <end position="61"/>
    </location>
</feature>
<dbReference type="Proteomes" id="UP000773614">
    <property type="component" value="Unassembled WGS sequence"/>
</dbReference>
<dbReference type="Pfam" id="PF13578">
    <property type="entry name" value="Methyltransf_24"/>
    <property type="match status" value="1"/>
</dbReference>
<dbReference type="AlphaFoldDB" id="A0A964WSN5"/>